<keyword evidence="3" id="KW-0786">Thiamine pyrophosphate</keyword>
<protein>
    <submittedName>
        <fullName evidence="7">Phosphoketolase family protein</fullName>
    </submittedName>
</protein>
<accession>A0ABX1LLS0</accession>
<dbReference type="InterPro" id="IPR019789">
    <property type="entry name" value="Xul5P/Fru6P_PKetolase_ThDP_BS"/>
</dbReference>
<keyword evidence="8" id="KW-1185">Reference proteome</keyword>
<dbReference type="SUPFAM" id="SSF52518">
    <property type="entry name" value="Thiamin diphosphate-binding fold (THDP-binding)"/>
    <property type="match status" value="2"/>
</dbReference>
<dbReference type="Proteomes" id="UP000556611">
    <property type="component" value="Unassembled WGS sequence"/>
</dbReference>
<evidence type="ECO:0000256" key="3">
    <source>
        <dbReference type="ARBA" id="ARBA00023052"/>
    </source>
</evidence>
<dbReference type="InterPro" id="IPR018970">
    <property type="entry name" value="Xul5P/Fru6P_PKetolase_N"/>
</dbReference>
<evidence type="ECO:0000313" key="7">
    <source>
        <dbReference type="EMBL" id="NMD58560.1"/>
    </source>
</evidence>
<evidence type="ECO:0000259" key="5">
    <source>
        <dbReference type="Pfam" id="PF09363"/>
    </source>
</evidence>
<dbReference type="PROSITE" id="PS60003">
    <property type="entry name" value="PHOSPHOKETOLASE_2"/>
    <property type="match status" value="1"/>
</dbReference>
<dbReference type="EMBL" id="JABARZ010000045">
    <property type="protein sequence ID" value="NMD58560.1"/>
    <property type="molecule type" value="Genomic_DNA"/>
</dbReference>
<keyword evidence="4" id="KW-0456">Lyase</keyword>
<evidence type="ECO:0000313" key="8">
    <source>
        <dbReference type="Proteomes" id="UP000556611"/>
    </source>
</evidence>
<dbReference type="InterPro" id="IPR019790">
    <property type="entry name" value="Xul5P/Fru6P_PKetolase_CS"/>
</dbReference>
<feature type="domain" description="Xylulose 5-phosphate/Fructose 6-phosphate phosphoketolase C-terminal" evidence="5">
    <location>
        <begin position="576"/>
        <end position="781"/>
    </location>
</feature>
<dbReference type="Gene3D" id="3.40.50.920">
    <property type="match status" value="1"/>
</dbReference>
<organism evidence="7 8">
    <name type="scientific">Tsukamurella columbiensis</name>
    <dbReference type="NCBI Taxonomy" id="128509"/>
    <lineage>
        <taxon>Bacteria</taxon>
        <taxon>Bacillati</taxon>
        <taxon>Actinomycetota</taxon>
        <taxon>Actinomycetes</taxon>
        <taxon>Mycobacteriales</taxon>
        <taxon>Tsukamurellaceae</taxon>
        <taxon>Tsukamurella</taxon>
    </lineage>
</organism>
<dbReference type="Pfam" id="PF03894">
    <property type="entry name" value="XFP"/>
    <property type="match status" value="1"/>
</dbReference>
<comment type="caution">
    <text evidence="7">The sequence shown here is derived from an EMBL/GenBank/DDBJ whole genome shotgun (WGS) entry which is preliminary data.</text>
</comment>
<evidence type="ECO:0000256" key="1">
    <source>
        <dbReference type="ARBA" id="ARBA00001964"/>
    </source>
</evidence>
<dbReference type="PANTHER" id="PTHR31273">
    <property type="entry name" value="PHOSPHOKETOLASE-RELATED"/>
    <property type="match status" value="1"/>
</dbReference>
<dbReference type="PIRSF" id="PIRSF017245">
    <property type="entry name" value="Phosphoketolase"/>
    <property type="match status" value="1"/>
</dbReference>
<dbReference type="Pfam" id="PF09364">
    <property type="entry name" value="XFP_N"/>
    <property type="match status" value="1"/>
</dbReference>
<dbReference type="InterPro" id="IPR005593">
    <property type="entry name" value="Xul5P/Fru6P_PKetolase"/>
</dbReference>
<gene>
    <name evidence="7" type="ORF">HHU10_23385</name>
</gene>
<dbReference type="InterPro" id="IPR029061">
    <property type="entry name" value="THDP-binding"/>
</dbReference>
<reference evidence="7 8" key="1">
    <citation type="submission" date="2020-04" db="EMBL/GenBank/DDBJ databases">
        <title>MicrobeNet Type strains.</title>
        <authorList>
            <person name="Nicholson A.C."/>
        </authorList>
    </citation>
    <scope>NUCLEOTIDE SEQUENCE [LARGE SCALE GENOMIC DNA]</scope>
    <source>
        <strain evidence="7 8">ATCC BAA-330</strain>
    </source>
</reference>
<dbReference type="InterPro" id="IPR009014">
    <property type="entry name" value="Transketo_C/PFOR_II"/>
</dbReference>
<comment type="similarity">
    <text evidence="2">Belongs to the XFP family.</text>
</comment>
<dbReference type="Pfam" id="PF09363">
    <property type="entry name" value="XFP_C"/>
    <property type="match status" value="1"/>
</dbReference>
<proteinExistence type="inferred from homology"/>
<name>A0ABX1LLS0_9ACTN</name>
<dbReference type="NCBIfam" id="NF003619">
    <property type="entry name" value="PRK05261.1-4"/>
    <property type="match status" value="1"/>
</dbReference>
<evidence type="ECO:0000259" key="6">
    <source>
        <dbReference type="Pfam" id="PF09364"/>
    </source>
</evidence>
<dbReference type="PROSITE" id="PS60002">
    <property type="entry name" value="PHOSPHOKETOLASE_1"/>
    <property type="match status" value="1"/>
</dbReference>
<dbReference type="PANTHER" id="PTHR31273:SF0">
    <property type="entry name" value="PHOSPHOKETOLASE-RELATED"/>
    <property type="match status" value="1"/>
</dbReference>
<evidence type="ECO:0000256" key="4">
    <source>
        <dbReference type="ARBA" id="ARBA00023239"/>
    </source>
</evidence>
<dbReference type="InterPro" id="IPR018969">
    <property type="entry name" value="Xul5P/Fru6P_PKetolase_C"/>
</dbReference>
<evidence type="ECO:0000256" key="2">
    <source>
        <dbReference type="ARBA" id="ARBA00005623"/>
    </source>
</evidence>
<comment type="cofactor">
    <cofactor evidence="1">
        <name>thiamine diphosphate</name>
        <dbReference type="ChEBI" id="CHEBI:58937"/>
    </cofactor>
</comment>
<dbReference type="Gene3D" id="3.40.50.970">
    <property type="match status" value="2"/>
</dbReference>
<sequence length="797" mass="87556">MVQQSRTTTADVTLRQVDAQWRAANYLTVGQLYLRENPLLTDALTLDHIKPRPLGHWGTAPGLNFIYSHVNRAIIAHDLDALCVVGPGHGGAALCANSWLDGTYSASHPEVPQNSAGMRELFRQFSTPEGVPSHTGPHIPGSIHEGGELGYSLAHAYGAVMDNPGLVAVCIVGDGEAETGPLAASWHANKFVNPDTDGTVLPILHLNGYKLDNPTVLSRIPTDQLGSLLRGYGYVPLFVFAGGCEVFVAHERMTLALDRAVDLIREGRQPVIVFESPKGWTGPRIVEGLPVEGTWRSHQLPYKTIDDRHLEKLQTWLLSYQPGALFDADGKPAAHVQALIPRGDARMSANRHTNGGAILQRLDLAEPAQYAVDVPQAAPGTADAAPTTVLGHYLADVFDRNAQARNFRLFGPDETTSNRLTAVYRATGKRWNGRLELTDANLDRDGRVMEILSEHLCQGWLEGYLLTGRHGMLSCYEAFAHLVDSMVDQHAKWLKTAAQAPGRLPIASLNQLITSHVWRQDHNGFSHQDPGYLDHITNIGADVAAIYLPPDTNTLLHVARECLSSTGKINVIVAGKHDSPVWFDATSAAEHCERGAGIIDWTSTPSAVDRDDESSPDIVLGCAGDVPTTETIAAAHLLQHYLPQLRTRVVNVVDLLRLQSPSQYRYAISDAQYEGLFPPTCPTLFAFHGYPALIHRLTYRRPGHEHLHVRGFTDRGSTTTPFDMLVRNGIDRYQLVIDAIDLLPDHAAQAAALRQKMVDAHTRHKQWIRDHGTDMPSVQHWYSDPEEALDDHGIPGR</sequence>
<feature type="domain" description="Xylulose 5-phosphate/Fructose 6-phosphate phosphoketolase N-terminal" evidence="6">
    <location>
        <begin position="11"/>
        <end position="357"/>
    </location>
</feature>